<evidence type="ECO:0000313" key="2">
    <source>
        <dbReference type="Proteomes" id="UP000699042"/>
    </source>
</evidence>
<dbReference type="Proteomes" id="UP000699042">
    <property type="component" value="Unassembled WGS sequence"/>
</dbReference>
<organism evidence="1 2">
    <name type="scientific">Colletotrichum scovillei</name>
    <dbReference type="NCBI Taxonomy" id="1209932"/>
    <lineage>
        <taxon>Eukaryota</taxon>
        <taxon>Fungi</taxon>
        <taxon>Dikarya</taxon>
        <taxon>Ascomycota</taxon>
        <taxon>Pezizomycotina</taxon>
        <taxon>Sordariomycetes</taxon>
        <taxon>Hypocreomycetidae</taxon>
        <taxon>Glomerellales</taxon>
        <taxon>Glomerellaceae</taxon>
        <taxon>Colletotrichum</taxon>
        <taxon>Colletotrichum acutatum species complex</taxon>
    </lineage>
</organism>
<sequence length="36" mass="3960">MGLALHLKGDVYRYLSVTGANGRVPVSSVPDFVYYN</sequence>
<reference evidence="1" key="1">
    <citation type="submission" date="2021-05" db="EMBL/GenBank/DDBJ databases">
        <title>Comparative genomics of three Colletotrichum scovillei strains and genetic complementation revealed genes involved fungal growth and virulence on chili pepper.</title>
        <authorList>
            <person name="Hsieh D.-K."/>
            <person name="Chuang S.-C."/>
            <person name="Chen C.-Y."/>
            <person name="Chao Y.-T."/>
            <person name="Lu M.-Y.J."/>
            <person name="Lee M.-H."/>
            <person name="Shih M.-C."/>
        </authorList>
    </citation>
    <scope>NUCLEOTIDE SEQUENCE</scope>
    <source>
        <strain evidence="1">Coll-153</strain>
    </source>
</reference>
<name>A0A9P7R9H7_9PEZI</name>
<proteinExistence type="predicted"/>
<protein>
    <submittedName>
        <fullName evidence="1">Uncharacterized protein</fullName>
    </submittedName>
</protein>
<keyword evidence="2" id="KW-1185">Reference proteome</keyword>
<accession>A0A9P7R9H7</accession>
<evidence type="ECO:0000313" key="1">
    <source>
        <dbReference type="EMBL" id="KAG7053316.1"/>
    </source>
</evidence>
<dbReference type="EMBL" id="JAESDN010000003">
    <property type="protein sequence ID" value="KAG7053316.1"/>
    <property type="molecule type" value="Genomic_DNA"/>
</dbReference>
<comment type="caution">
    <text evidence="1">The sequence shown here is derived from an EMBL/GenBank/DDBJ whole genome shotgun (WGS) entry which is preliminary data.</text>
</comment>
<gene>
    <name evidence="1" type="ORF">JMJ77_000406</name>
</gene>
<dbReference type="AlphaFoldDB" id="A0A9P7R9H7"/>